<dbReference type="Proteomes" id="UP000800036">
    <property type="component" value="Unassembled WGS sequence"/>
</dbReference>
<reference evidence="1" key="1">
    <citation type="journal article" date="2020" name="Stud. Mycol.">
        <title>101 Dothideomycetes genomes: a test case for predicting lifestyles and emergence of pathogens.</title>
        <authorList>
            <person name="Haridas S."/>
            <person name="Albert R."/>
            <person name="Binder M."/>
            <person name="Bloem J."/>
            <person name="Labutti K."/>
            <person name="Salamov A."/>
            <person name="Andreopoulos B."/>
            <person name="Baker S."/>
            <person name="Barry K."/>
            <person name="Bills G."/>
            <person name="Bluhm B."/>
            <person name="Cannon C."/>
            <person name="Castanera R."/>
            <person name="Culley D."/>
            <person name="Daum C."/>
            <person name="Ezra D."/>
            <person name="Gonzalez J."/>
            <person name="Henrissat B."/>
            <person name="Kuo A."/>
            <person name="Liang C."/>
            <person name="Lipzen A."/>
            <person name="Lutzoni F."/>
            <person name="Magnuson J."/>
            <person name="Mondo S."/>
            <person name="Nolan M."/>
            <person name="Ohm R."/>
            <person name="Pangilinan J."/>
            <person name="Park H.-J."/>
            <person name="Ramirez L."/>
            <person name="Alfaro M."/>
            <person name="Sun H."/>
            <person name="Tritt A."/>
            <person name="Yoshinaga Y."/>
            <person name="Zwiers L.-H."/>
            <person name="Turgeon B."/>
            <person name="Goodwin S."/>
            <person name="Spatafora J."/>
            <person name="Crous P."/>
            <person name="Grigoriev I."/>
        </authorList>
    </citation>
    <scope>NUCLEOTIDE SEQUENCE</scope>
    <source>
        <strain evidence="1">CBS 107.79</strain>
    </source>
</reference>
<gene>
    <name evidence="1" type="ORF">BU23DRAFT_471974</name>
</gene>
<sequence length="56" mass="6371">KPLYKLKKPLLLTTEEAHVMWGHAGKETIERLSENVKGLHISDGQAPKWKDCKTCI</sequence>
<name>A0A6A5V1S0_9PLEO</name>
<keyword evidence="2" id="KW-1185">Reference proteome</keyword>
<organism evidence="1 2">
    <name type="scientific">Bimuria novae-zelandiae CBS 107.79</name>
    <dbReference type="NCBI Taxonomy" id="1447943"/>
    <lineage>
        <taxon>Eukaryota</taxon>
        <taxon>Fungi</taxon>
        <taxon>Dikarya</taxon>
        <taxon>Ascomycota</taxon>
        <taxon>Pezizomycotina</taxon>
        <taxon>Dothideomycetes</taxon>
        <taxon>Pleosporomycetidae</taxon>
        <taxon>Pleosporales</taxon>
        <taxon>Massarineae</taxon>
        <taxon>Didymosphaeriaceae</taxon>
        <taxon>Bimuria</taxon>
    </lineage>
</organism>
<proteinExistence type="predicted"/>
<evidence type="ECO:0000313" key="1">
    <source>
        <dbReference type="EMBL" id="KAF1970964.1"/>
    </source>
</evidence>
<feature type="non-terminal residue" evidence="1">
    <location>
        <position position="1"/>
    </location>
</feature>
<dbReference type="EMBL" id="ML976696">
    <property type="protein sequence ID" value="KAF1970964.1"/>
    <property type="molecule type" value="Genomic_DNA"/>
</dbReference>
<accession>A0A6A5V1S0</accession>
<dbReference type="OrthoDB" id="3761656at2759"/>
<protein>
    <submittedName>
        <fullName evidence="1">Uncharacterized protein</fullName>
    </submittedName>
</protein>
<dbReference type="AlphaFoldDB" id="A0A6A5V1S0"/>
<evidence type="ECO:0000313" key="2">
    <source>
        <dbReference type="Proteomes" id="UP000800036"/>
    </source>
</evidence>